<name>A0ACC3B665_9EURO</name>
<dbReference type="Proteomes" id="UP001177260">
    <property type="component" value="Unassembled WGS sequence"/>
</dbReference>
<sequence length="652" mass="70675">MFAAYKYIRQKTSRSGESSSQKIQNPLCSHLARQSKIEHPPTEDTGDEVPLRELGTGSAQGRYASHRSVRGDRDRKCRQCEEQRRRERIYSWKLIGGLCLPFTLATLDLTIVATAVPSIASHFGKFDELNWIVTSFTLTSTTFIPVFGQLADVFGRHAVLQLALFLMLIGSVLCAAGQTWGMLLLGRALQGASSAGLMNIIMIILADRVTLRVTAKNNSLFTMVGGVGYAVGPVIGGYLTDDNWRYCFVIPIPIAFISHILIYILLRKELVEGTISRRGSGVSAILPGLATVDIFGCILFMFGIGLIILATAWGGATYAWSAPQVLGPLIVGGVCFILFFVYEYLLESGRVVARLFPKQVPMLPYTMYSVFYFIGIYFTLVEAYPASKAGVELLYYIPGLGVPPQTAGVYLAMLLCNYIPAQTYHPLNAGTLLTTVGLALVIYAIHTQNTSLLNGMMVLTGAGTGLRFMPANLHAVGVWPERIAAVLSLMRFAMPFGGTISLTIMGSVFNNKFGGAVGSAGSGNRTGNLTVQDTSSSLSFIDALAPDKQLVVREMGRDAIMWAYIAIMPIMGISLVAGLVMGNVWIKPVDKGKVDMLGDGGGIEEGVVQEEGKGHSEVVYVPFLWALLKGNVNSYKHVSRPVSESEKQAEGR</sequence>
<keyword evidence="2" id="KW-1185">Reference proteome</keyword>
<reference evidence="1 2" key="1">
    <citation type="journal article" date="2023" name="ACS Omega">
        <title>Identification of the Neoaspergillic Acid Biosynthesis Gene Cluster by Establishing an In Vitro CRISPR-Ribonucleoprotein Genetic System in Aspergillus melleus.</title>
        <authorList>
            <person name="Yuan B."/>
            <person name="Grau M.F."/>
            <person name="Murata R.M."/>
            <person name="Torok T."/>
            <person name="Venkateswaran K."/>
            <person name="Stajich J.E."/>
            <person name="Wang C.C.C."/>
        </authorList>
    </citation>
    <scope>NUCLEOTIDE SEQUENCE [LARGE SCALE GENOMIC DNA]</scope>
    <source>
        <strain evidence="1 2">IMV 1140</strain>
    </source>
</reference>
<accession>A0ACC3B665</accession>
<evidence type="ECO:0000313" key="1">
    <source>
        <dbReference type="EMBL" id="KAK1145898.1"/>
    </source>
</evidence>
<protein>
    <submittedName>
        <fullName evidence="1">Uncharacterized protein</fullName>
    </submittedName>
</protein>
<evidence type="ECO:0000313" key="2">
    <source>
        <dbReference type="Proteomes" id="UP001177260"/>
    </source>
</evidence>
<dbReference type="EMBL" id="JAOPJF010000021">
    <property type="protein sequence ID" value="KAK1145898.1"/>
    <property type="molecule type" value="Genomic_DNA"/>
</dbReference>
<comment type="caution">
    <text evidence="1">The sequence shown here is derived from an EMBL/GenBank/DDBJ whole genome shotgun (WGS) entry which is preliminary data.</text>
</comment>
<organism evidence="1 2">
    <name type="scientific">Aspergillus melleus</name>
    <dbReference type="NCBI Taxonomy" id="138277"/>
    <lineage>
        <taxon>Eukaryota</taxon>
        <taxon>Fungi</taxon>
        <taxon>Dikarya</taxon>
        <taxon>Ascomycota</taxon>
        <taxon>Pezizomycotina</taxon>
        <taxon>Eurotiomycetes</taxon>
        <taxon>Eurotiomycetidae</taxon>
        <taxon>Eurotiales</taxon>
        <taxon>Aspergillaceae</taxon>
        <taxon>Aspergillus</taxon>
        <taxon>Aspergillus subgen. Circumdati</taxon>
    </lineage>
</organism>
<gene>
    <name evidence="1" type="ORF">N8T08_003844</name>
</gene>
<proteinExistence type="predicted"/>